<gene>
    <name evidence="3" type="ORF">PQ455_03690</name>
</gene>
<dbReference type="InterPro" id="IPR036291">
    <property type="entry name" value="NAD(P)-bd_dom_sf"/>
</dbReference>
<keyword evidence="4" id="KW-1185">Reference proteome</keyword>
<dbReference type="PRINTS" id="PR00081">
    <property type="entry name" value="GDHRDH"/>
</dbReference>
<dbReference type="Proteomes" id="UP001220395">
    <property type="component" value="Chromosome"/>
</dbReference>
<organism evidence="3 4">
    <name type="scientific">Sphingomonas naphthae</name>
    <dbReference type="NCBI Taxonomy" id="1813468"/>
    <lineage>
        <taxon>Bacteria</taxon>
        <taxon>Pseudomonadati</taxon>
        <taxon>Pseudomonadota</taxon>
        <taxon>Alphaproteobacteria</taxon>
        <taxon>Sphingomonadales</taxon>
        <taxon>Sphingomonadaceae</taxon>
        <taxon>Sphingomonas</taxon>
    </lineage>
</organism>
<sequence length="252" mass="25546">MGDFTGQTIVVTGGSGGLGRAIATAFAGQGGRVVVADLDLPAAEAVAASLEGAVAHPLDVTDEASWDALLDRVDADLGGLDVLVNNAGIFVPNIPFEDMSLDLWRRHIAVNLDGTFLGCRQAIRRMKGRGKGAIVNMGSGMSIRANPLASAYCASKAGVLMTTRTAAHAAGKYGIRVNCVLPGPVHTAMLMGNVAPGGDEDAFLTRMLGNSPMGVMASPEDIAAGVVFLASPAAKAITGVHLPVDGGNMPGG</sequence>
<accession>A0ABY7TM91</accession>
<dbReference type="NCBIfam" id="NF005559">
    <property type="entry name" value="PRK07231.1"/>
    <property type="match status" value="1"/>
</dbReference>
<keyword evidence="2" id="KW-0560">Oxidoreductase</keyword>
<proteinExistence type="inferred from homology"/>
<dbReference type="PRINTS" id="PR00080">
    <property type="entry name" value="SDRFAMILY"/>
</dbReference>
<dbReference type="EMBL" id="CP117411">
    <property type="protein sequence ID" value="WCT74343.1"/>
    <property type="molecule type" value="Genomic_DNA"/>
</dbReference>
<dbReference type="InterPro" id="IPR002347">
    <property type="entry name" value="SDR_fam"/>
</dbReference>
<dbReference type="CDD" id="cd05233">
    <property type="entry name" value="SDR_c"/>
    <property type="match status" value="1"/>
</dbReference>
<dbReference type="Pfam" id="PF13561">
    <property type="entry name" value="adh_short_C2"/>
    <property type="match status" value="1"/>
</dbReference>
<evidence type="ECO:0000313" key="3">
    <source>
        <dbReference type="EMBL" id="WCT74343.1"/>
    </source>
</evidence>
<dbReference type="SUPFAM" id="SSF51735">
    <property type="entry name" value="NAD(P)-binding Rossmann-fold domains"/>
    <property type="match status" value="1"/>
</dbReference>
<dbReference type="Gene3D" id="3.40.50.720">
    <property type="entry name" value="NAD(P)-binding Rossmann-like Domain"/>
    <property type="match status" value="1"/>
</dbReference>
<protein>
    <submittedName>
        <fullName evidence="3">SDR family NAD(P)-dependent oxidoreductase</fullName>
    </submittedName>
</protein>
<name>A0ABY7TM91_9SPHN</name>
<evidence type="ECO:0000313" key="4">
    <source>
        <dbReference type="Proteomes" id="UP001220395"/>
    </source>
</evidence>
<reference evidence="3 4" key="1">
    <citation type="submission" date="2023-02" db="EMBL/GenBank/DDBJ databases">
        <title>Genome sequence of Sphingomonas naphthae.</title>
        <authorList>
            <person name="Kim S."/>
            <person name="Heo J."/>
            <person name="Kwon S.-W."/>
        </authorList>
    </citation>
    <scope>NUCLEOTIDE SEQUENCE [LARGE SCALE GENOMIC DNA]</scope>
    <source>
        <strain evidence="3 4">KACC 18716</strain>
    </source>
</reference>
<dbReference type="PANTHER" id="PTHR42760">
    <property type="entry name" value="SHORT-CHAIN DEHYDROGENASES/REDUCTASES FAMILY MEMBER"/>
    <property type="match status" value="1"/>
</dbReference>
<dbReference type="RefSeq" id="WP_273689312.1">
    <property type="nucleotide sequence ID" value="NZ_CP117411.1"/>
</dbReference>
<evidence type="ECO:0000256" key="2">
    <source>
        <dbReference type="ARBA" id="ARBA00023002"/>
    </source>
</evidence>
<comment type="similarity">
    <text evidence="1">Belongs to the short-chain dehydrogenases/reductases (SDR) family.</text>
</comment>
<evidence type="ECO:0000256" key="1">
    <source>
        <dbReference type="ARBA" id="ARBA00006484"/>
    </source>
</evidence>
<dbReference type="PANTHER" id="PTHR42760:SF133">
    <property type="entry name" value="3-OXOACYL-[ACYL-CARRIER-PROTEIN] REDUCTASE"/>
    <property type="match status" value="1"/>
</dbReference>